<dbReference type="PANTHER" id="PTHR32194:SF8">
    <property type="entry name" value="PROTEASOME SUBUNIT BETA"/>
    <property type="match status" value="1"/>
</dbReference>
<keyword evidence="5" id="KW-0221">Differentiation</keyword>
<evidence type="ECO:0000256" key="4">
    <source>
        <dbReference type="ARBA" id="ARBA00022698"/>
    </source>
</evidence>
<evidence type="ECO:0000256" key="8">
    <source>
        <dbReference type="ARBA" id="ARBA00022942"/>
    </source>
</evidence>
<dbReference type="Gene3D" id="3.60.20.10">
    <property type="entry name" value="Glutamine Phosphoribosylpyrophosphate, subunit 1, domain 1"/>
    <property type="match status" value="1"/>
</dbReference>
<comment type="similarity">
    <text evidence="13">Belongs to the peptidase T1B family.</text>
</comment>
<dbReference type="InterPro" id="IPR023333">
    <property type="entry name" value="Proteasome_suB-type"/>
</dbReference>
<evidence type="ECO:0000256" key="13">
    <source>
        <dbReference type="RuleBase" id="RU004203"/>
    </source>
</evidence>
<name>A0A8C4Z2N4_GADMO</name>
<keyword evidence="10 13" id="KW-0539">Nucleus</keyword>
<comment type="subcellular location">
    <subcellularLocation>
        <location evidence="13">Cytoplasm</location>
    </subcellularLocation>
    <subcellularLocation>
        <location evidence="13">Nucleus</location>
    </subcellularLocation>
</comment>
<evidence type="ECO:0000256" key="5">
    <source>
        <dbReference type="ARBA" id="ARBA00022782"/>
    </source>
</evidence>
<evidence type="ECO:0000256" key="12">
    <source>
        <dbReference type="PIRSR" id="PIRSR600243-1"/>
    </source>
</evidence>
<dbReference type="CDD" id="cd03761">
    <property type="entry name" value="proteasome_beta_type_5"/>
    <property type="match status" value="1"/>
</dbReference>
<evidence type="ECO:0000256" key="10">
    <source>
        <dbReference type="ARBA" id="ARBA00023242"/>
    </source>
</evidence>
<comment type="subunit">
    <text evidence="13">Component of the proteasome complex.</text>
</comment>
<dbReference type="Proteomes" id="UP000694546">
    <property type="component" value="Chromosome 22"/>
</dbReference>
<dbReference type="InterPro" id="IPR016050">
    <property type="entry name" value="Proteasome_bsu_CS"/>
</dbReference>
<reference evidence="14" key="1">
    <citation type="submission" date="2025-08" db="UniProtKB">
        <authorList>
            <consortium name="Ensembl"/>
        </authorList>
    </citation>
    <scope>IDENTIFICATION</scope>
</reference>
<keyword evidence="3" id="KW-0645">Protease</keyword>
<dbReference type="Pfam" id="PF00227">
    <property type="entry name" value="Proteasome"/>
    <property type="match status" value="1"/>
</dbReference>
<evidence type="ECO:0000313" key="14">
    <source>
        <dbReference type="Ensembl" id="ENSGMOP00000006055.2"/>
    </source>
</evidence>
<dbReference type="PRINTS" id="PR00141">
    <property type="entry name" value="PROTEASOME"/>
</dbReference>
<dbReference type="SUPFAM" id="SSF56235">
    <property type="entry name" value="N-terminal nucleophile aminohydrolases (Ntn hydrolases)"/>
    <property type="match status" value="1"/>
</dbReference>
<dbReference type="InterPro" id="IPR029055">
    <property type="entry name" value="Ntn_hydrolases_N"/>
</dbReference>
<keyword evidence="6" id="KW-0378">Hydrolase</keyword>
<dbReference type="PROSITE" id="PS00854">
    <property type="entry name" value="PROTEASOME_BETA_1"/>
    <property type="match status" value="1"/>
</dbReference>
<feature type="active site" description="Nucleophile" evidence="12">
    <location>
        <position position="75"/>
    </location>
</feature>
<gene>
    <name evidence="14" type="primary">psmb8a</name>
</gene>
<dbReference type="AlphaFoldDB" id="A0A8C4Z2N4"/>
<keyword evidence="7" id="KW-0391">Immunity</keyword>
<dbReference type="GO" id="GO:0045444">
    <property type="term" value="P:fat cell differentiation"/>
    <property type="evidence" value="ECO:0007669"/>
    <property type="project" value="UniProtKB-ARBA"/>
</dbReference>
<dbReference type="OrthoDB" id="37597at2759"/>
<protein>
    <recommendedName>
        <fullName evidence="13">Proteasome subunit beta</fullName>
    </recommendedName>
</protein>
<evidence type="ECO:0000256" key="1">
    <source>
        <dbReference type="ARBA" id="ARBA00001198"/>
    </source>
</evidence>
<dbReference type="GO" id="GO:0005737">
    <property type="term" value="C:cytoplasm"/>
    <property type="evidence" value="ECO:0007669"/>
    <property type="project" value="UniProtKB-SubCell"/>
</dbReference>
<dbReference type="GO" id="GO:0002376">
    <property type="term" value="P:immune system process"/>
    <property type="evidence" value="ECO:0007669"/>
    <property type="project" value="UniProtKB-KW"/>
</dbReference>
<dbReference type="PROSITE" id="PS51476">
    <property type="entry name" value="PROTEASOME_BETA_2"/>
    <property type="match status" value="1"/>
</dbReference>
<keyword evidence="2 13" id="KW-0963">Cytoplasm</keyword>
<evidence type="ECO:0000313" key="15">
    <source>
        <dbReference type="Proteomes" id="UP000694546"/>
    </source>
</evidence>
<dbReference type="PANTHER" id="PTHR32194">
    <property type="entry name" value="METALLOPROTEASE TLDD"/>
    <property type="match status" value="1"/>
</dbReference>
<evidence type="ECO:0000256" key="9">
    <source>
        <dbReference type="ARBA" id="ARBA00023145"/>
    </source>
</evidence>
<sequence>MALLSFSGYRPDSRPYGPSVGGARSLTDRASHYTFGTRSPELALPLGLDTAGFLARCGRAGGPEAPGGIELNHGTTTLAFKFRHGVIVAVDSRASAGSYIASKEANKVIEINPFLLGTMSGSAADCQYWERLLAKECRLYELRTSRRISVSAASKLLTNMMLGYKNMGLSMGSMICGWDQKGPGLYYVDDNGCRLSGAMFSTGCGSNYAYGVMDSGYREDLTVEEACELGRRGIAHATHRDAYSGGVVNLYHMKADGWVKVCKEDVSELIHRYRKDMF</sequence>
<proteinExistence type="inferred from homology"/>
<comment type="catalytic activity">
    <reaction evidence="1">
        <text>Cleavage of peptide bonds with very broad specificity.</text>
        <dbReference type="EC" id="3.4.25.1"/>
    </reaction>
</comment>
<dbReference type="GO" id="GO:0051603">
    <property type="term" value="P:proteolysis involved in protein catabolic process"/>
    <property type="evidence" value="ECO:0007669"/>
    <property type="project" value="InterPro"/>
</dbReference>
<evidence type="ECO:0000256" key="3">
    <source>
        <dbReference type="ARBA" id="ARBA00022670"/>
    </source>
</evidence>
<accession>A0A8C4Z2N4</accession>
<keyword evidence="9" id="KW-0865">Zymogen</keyword>
<dbReference type="Ensembl" id="ENSGMOT00000006230.2">
    <property type="protein sequence ID" value="ENSGMOP00000006055.2"/>
    <property type="gene ID" value="ENSGMOG00000005704.2"/>
</dbReference>
<evidence type="ECO:0000256" key="7">
    <source>
        <dbReference type="ARBA" id="ARBA00022859"/>
    </source>
</evidence>
<keyword evidence="8 13" id="KW-0647">Proteasome</keyword>
<dbReference type="GeneTree" id="ENSGT00940000157293"/>
<comment type="function">
    <text evidence="13">Component of the proteasome, a multicatalytic proteinase complex which is characterized by its ability to cleave peptides with Arg, Phe, Tyr, Leu, and Glu adjacent to the leaving group at neutral or slightly basic pH. The proteasome has an ATP-dependent proteolytic activity.</text>
</comment>
<keyword evidence="15" id="KW-1185">Reference proteome</keyword>
<reference evidence="14" key="2">
    <citation type="submission" date="2025-09" db="UniProtKB">
        <authorList>
            <consortium name="Ensembl"/>
        </authorList>
    </citation>
    <scope>IDENTIFICATION</scope>
</reference>
<dbReference type="InterPro" id="IPR001353">
    <property type="entry name" value="Proteasome_sua/b"/>
</dbReference>
<dbReference type="InterPro" id="IPR000243">
    <property type="entry name" value="Pept_T1A_subB"/>
</dbReference>
<evidence type="ECO:0000256" key="11">
    <source>
        <dbReference type="ARBA" id="ARBA00025456"/>
    </source>
</evidence>
<evidence type="ECO:0000256" key="2">
    <source>
        <dbReference type="ARBA" id="ARBA00022490"/>
    </source>
</evidence>
<comment type="function">
    <text evidence="11">The proteasome is a multicatalytic proteinase complex which is characterized by its ability to cleave peptides with Arg, Phe, Tyr, Leu, and Glu adjacent to the leaving group at neutral or slightly basic pH. The proteasome has an ATP-dependent proteolytic activity. This subunit is involved in antigen processing to generate class I binding peptides.</text>
</comment>
<organism evidence="14 15">
    <name type="scientific">Gadus morhua</name>
    <name type="common">Atlantic cod</name>
    <dbReference type="NCBI Taxonomy" id="8049"/>
    <lineage>
        <taxon>Eukaryota</taxon>
        <taxon>Metazoa</taxon>
        <taxon>Chordata</taxon>
        <taxon>Craniata</taxon>
        <taxon>Vertebrata</taxon>
        <taxon>Euteleostomi</taxon>
        <taxon>Actinopterygii</taxon>
        <taxon>Neopterygii</taxon>
        <taxon>Teleostei</taxon>
        <taxon>Neoteleostei</taxon>
        <taxon>Acanthomorphata</taxon>
        <taxon>Zeiogadaria</taxon>
        <taxon>Gadariae</taxon>
        <taxon>Gadiformes</taxon>
        <taxon>Gadoidei</taxon>
        <taxon>Gadidae</taxon>
        <taxon>Gadus</taxon>
    </lineage>
</organism>
<keyword evidence="4" id="KW-0888">Threonine protease</keyword>
<evidence type="ECO:0000256" key="6">
    <source>
        <dbReference type="ARBA" id="ARBA00022801"/>
    </source>
</evidence>
<dbReference type="GO" id="GO:0004298">
    <property type="term" value="F:threonine-type endopeptidase activity"/>
    <property type="evidence" value="ECO:0007669"/>
    <property type="project" value="UniProtKB-KW"/>
</dbReference>
<dbReference type="GO" id="GO:0005654">
    <property type="term" value="C:nucleoplasm"/>
    <property type="evidence" value="ECO:0007669"/>
    <property type="project" value="UniProtKB-ARBA"/>
</dbReference>
<dbReference type="GO" id="GO:0005839">
    <property type="term" value="C:proteasome core complex"/>
    <property type="evidence" value="ECO:0007669"/>
    <property type="project" value="InterPro"/>
</dbReference>
<dbReference type="OMA" id="HRYKEGM"/>